<name>A0A318EJ30_9GAMM</name>
<reference evidence="1 2" key="1">
    <citation type="submission" date="2018-04" db="EMBL/GenBank/DDBJ databases">
        <title>Genomic Encyclopedia of Type Strains, Phase IV (KMG-IV): sequencing the most valuable type-strain genomes for metagenomic binning, comparative biology and taxonomic classification.</title>
        <authorList>
            <person name="Goeker M."/>
        </authorList>
    </citation>
    <scope>NUCLEOTIDE SEQUENCE [LARGE SCALE GENOMIC DNA]</scope>
    <source>
        <strain evidence="1 2">DSM 104150</strain>
    </source>
</reference>
<dbReference type="Pfam" id="PF13759">
    <property type="entry name" value="2OG-FeII_Oxy_5"/>
    <property type="match status" value="1"/>
</dbReference>
<evidence type="ECO:0000313" key="1">
    <source>
        <dbReference type="EMBL" id="PXV71095.1"/>
    </source>
</evidence>
<dbReference type="EMBL" id="QICN01000001">
    <property type="protein sequence ID" value="PXV71095.1"/>
    <property type="molecule type" value="Genomic_DNA"/>
</dbReference>
<dbReference type="Gene3D" id="2.60.120.620">
    <property type="entry name" value="q2cbj1_9rhob like domain"/>
    <property type="match status" value="1"/>
</dbReference>
<evidence type="ECO:0000313" key="2">
    <source>
        <dbReference type="Proteomes" id="UP000248330"/>
    </source>
</evidence>
<proteinExistence type="predicted"/>
<accession>A0A318EJ30</accession>
<gene>
    <name evidence="1" type="ORF">C8D93_101135</name>
</gene>
<protein>
    <submittedName>
        <fullName evidence="1">Uncharacterized protein (TIGR02466 family)</fullName>
    </submittedName>
</protein>
<dbReference type="InterPro" id="IPR012668">
    <property type="entry name" value="CHP02466"/>
</dbReference>
<dbReference type="RefSeq" id="WP_110263248.1">
    <property type="nucleotide sequence ID" value="NZ_CAKZQT010000031.1"/>
</dbReference>
<sequence>MIAVRAWFPTLIYSERLQARGLRAFNAELLDECRRIRDFDEAGRAWSARSYPLGYTSYGSLDRLQRFSSTFDVLRQRIDPHVASYARALDWDLRGGRLEMTDCWLNIMPQGCSHSFHVHPHAVVSGTYYVDVPRGSPGLKFEDPRLTKMMAAPARRARGRPDQRAHIEYRARAGDVILFESWLRHEVSANPVGEERVSISFNYHWR</sequence>
<organism evidence="1 2">
    <name type="scientific">Sinimarinibacterium flocculans</name>
    <dbReference type="NCBI Taxonomy" id="985250"/>
    <lineage>
        <taxon>Bacteria</taxon>
        <taxon>Pseudomonadati</taxon>
        <taxon>Pseudomonadota</taxon>
        <taxon>Gammaproteobacteria</taxon>
        <taxon>Nevskiales</taxon>
        <taxon>Nevskiaceae</taxon>
        <taxon>Sinimarinibacterium</taxon>
    </lineage>
</organism>
<dbReference type="OrthoDB" id="549777at2"/>
<keyword evidence="2" id="KW-1185">Reference proteome</keyword>
<comment type="caution">
    <text evidence="1">The sequence shown here is derived from an EMBL/GenBank/DDBJ whole genome shotgun (WGS) entry which is preliminary data.</text>
</comment>
<dbReference type="NCBIfam" id="TIGR02466">
    <property type="entry name" value="TIGR02466 family protein"/>
    <property type="match status" value="1"/>
</dbReference>
<dbReference type="Proteomes" id="UP000248330">
    <property type="component" value="Unassembled WGS sequence"/>
</dbReference>
<dbReference type="AlphaFoldDB" id="A0A318EJ30"/>